<organism evidence="2 3">
    <name type="scientific">Saccharata proteae CBS 121410</name>
    <dbReference type="NCBI Taxonomy" id="1314787"/>
    <lineage>
        <taxon>Eukaryota</taxon>
        <taxon>Fungi</taxon>
        <taxon>Dikarya</taxon>
        <taxon>Ascomycota</taxon>
        <taxon>Pezizomycotina</taxon>
        <taxon>Dothideomycetes</taxon>
        <taxon>Dothideomycetes incertae sedis</taxon>
        <taxon>Botryosphaeriales</taxon>
        <taxon>Saccharataceae</taxon>
        <taxon>Saccharata</taxon>
    </lineage>
</organism>
<name>A0A9P4M204_9PEZI</name>
<feature type="compositionally biased region" description="Basic and acidic residues" evidence="1">
    <location>
        <begin position="283"/>
        <end position="313"/>
    </location>
</feature>
<dbReference type="Proteomes" id="UP000799776">
    <property type="component" value="Unassembled WGS sequence"/>
</dbReference>
<keyword evidence="3" id="KW-1185">Reference proteome</keyword>
<dbReference type="AlphaFoldDB" id="A0A9P4M204"/>
<dbReference type="EMBL" id="ML978711">
    <property type="protein sequence ID" value="KAF2091722.1"/>
    <property type="molecule type" value="Genomic_DNA"/>
</dbReference>
<feature type="region of interest" description="Disordered" evidence="1">
    <location>
        <begin position="275"/>
        <end position="336"/>
    </location>
</feature>
<gene>
    <name evidence="2" type="ORF">K490DRAFT_61151</name>
</gene>
<sequence length="336" mass="37794">MLLAPTDNIIVAHVNLAYGKAEQRGLAYNTRAAKKEPSNVALLQTCQLINREATGIFYSANQIVLYDEDNIEIFFWLLDIGSSDRSAIRDLSIDWAYGVEVSAGMLHVRSLLKEIISLQDSESADVERQRVQLIGAVRCLELKQVKLIVRTLNLLVSSQKLESLAVTLPGVDAGDMFDIDNDNVFFAEELFSNSTRNVHACVPALLEKFVGLRKLTIGYTKDLDLAQKVANSVGAEELVVQLAPESRWYGVDDLDRAAWISKGWTIEDREARKHFAKPAKSTEVSREKDRSANRTKNKEASKEQSRKEHRIDGYEDSSIHSYRADMPVINREIPEK</sequence>
<dbReference type="OrthoDB" id="3646601at2759"/>
<evidence type="ECO:0000313" key="3">
    <source>
        <dbReference type="Proteomes" id="UP000799776"/>
    </source>
</evidence>
<evidence type="ECO:0000256" key="1">
    <source>
        <dbReference type="SAM" id="MobiDB-lite"/>
    </source>
</evidence>
<reference evidence="2" key="1">
    <citation type="journal article" date="2020" name="Stud. Mycol.">
        <title>101 Dothideomycetes genomes: a test case for predicting lifestyles and emergence of pathogens.</title>
        <authorList>
            <person name="Haridas S."/>
            <person name="Albert R."/>
            <person name="Binder M."/>
            <person name="Bloem J."/>
            <person name="Labutti K."/>
            <person name="Salamov A."/>
            <person name="Andreopoulos B."/>
            <person name="Baker S."/>
            <person name="Barry K."/>
            <person name="Bills G."/>
            <person name="Bluhm B."/>
            <person name="Cannon C."/>
            <person name="Castanera R."/>
            <person name="Culley D."/>
            <person name="Daum C."/>
            <person name="Ezra D."/>
            <person name="Gonzalez J."/>
            <person name="Henrissat B."/>
            <person name="Kuo A."/>
            <person name="Liang C."/>
            <person name="Lipzen A."/>
            <person name="Lutzoni F."/>
            <person name="Magnuson J."/>
            <person name="Mondo S."/>
            <person name="Nolan M."/>
            <person name="Ohm R."/>
            <person name="Pangilinan J."/>
            <person name="Park H.-J."/>
            <person name="Ramirez L."/>
            <person name="Alfaro M."/>
            <person name="Sun H."/>
            <person name="Tritt A."/>
            <person name="Yoshinaga Y."/>
            <person name="Zwiers L.-H."/>
            <person name="Turgeon B."/>
            <person name="Goodwin S."/>
            <person name="Spatafora J."/>
            <person name="Crous P."/>
            <person name="Grigoriev I."/>
        </authorList>
    </citation>
    <scope>NUCLEOTIDE SEQUENCE</scope>
    <source>
        <strain evidence="2">CBS 121410</strain>
    </source>
</reference>
<protein>
    <submittedName>
        <fullName evidence="2">Uncharacterized protein</fullName>
    </submittedName>
</protein>
<evidence type="ECO:0000313" key="2">
    <source>
        <dbReference type="EMBL" id="KAF2091722.1"/>
    </source>
</evidence>
<dbReference type="PANTHER" id="PTHR38790">
    <property type="entry name" value="2EXR DOMAIN-CONTAINING PROTEIN-RELATED"/>
    <property type="match status" value="1"/>
</dbReference>
<comment type="caution">
    <text evidence="2">The sequence shown here is derived from an EMBL/GenBank/DDBJ whole genome shotgun (WGS) entry which is preliminary data.</text>
</comment>
<proteinExistence type="predicted"/>
<accession>A0A9P4M204</accession>